<dbReference type="Proteomes" id="UP000279029">
    <property type="component" value="Chromosome"/>
</dbReference>
<dbReference type="KEGG" id="cbar:PATL70BA_3051"/>
<accession>A0A3P7S2A6</accession>
<dbReference type="AlphaFoldDB" id="A0A3P7S2A6"/>
<keyword evidence="2" id="KW-1185">Reference proteome</keyword>
<protein>
    <submittedName>
        <fullName evidence="1">Uncharacterized protein</fullName>
    </submittedName>
</protein>
<dbReference type="EMBL" id="LR130778">
    <property type="protein sequence ID" value="VDN48966.1"/>
    <property type="molecule type" value="Genomic_DNA"/>
</dbReference>
<sequence length="63" mass="7037">MTLMGETFMNGFSDRGSIPLTSIKRRFTQSVSRFLIDEESNVARKQGCQWHACGGIPLTSITK</sequence>
<evidence type="ECO:0000313" key="2">
    <source>
        <dbReference type="Proteomes" id="UP000279029"/>
    </source>
</evidence>
<organism evidence="1 2">
    <name type="scientific">Petrocella atlantisensis</name>
    <dbReference type="NCBI Taxonomy" id="2173034"/>
    <lineage>
        <taxon>Bacteria</taxon>
        <taxon>Bacillati</taxon>
        <taxon>Bacillota</taxon>
        <taxon>Clostridia</taxon>
        <taxon>Lachnospirales</taxon>
        <taxon>Vallitaleaceae</taxon>
        <taxon>Petrocella</taxon>
    </lineage>
</organism>
<reference evidence="1 2" key="1">
    <citation type="submission" date="2018-09" db="EMBL/GenBank/DDBJ databases">
        <authorList>
            <person name="Postec A."/>
        </authorList>
    </citation>
    <scope>NUCLEOTIDE SEQUENCE [LARGE SCALE GENOMIC DNA]</scope>
    <source>
        <strain evidence="1">70B-A</strain>
    </source>
</reference>
<gene>
    <name evidence="1" type="ORF">PATL70BA_3051</name>
</gene>
<evidence type="ECO:0000313" key="1">
    <source>
        <dbReference type="EMBL" id="VDN48966.1"/>
    </source>
</evidence>
<name>A0A3P7S2A6_9FIRM</name>
<proteinExistence type="predicted"/>